<dbReference type="Proteomes" id="UP000319783">
    <property type="component" value="Unassembled WGS sequence"/>
</dbReference>
<dbReference type="PANTHER" id="PTHR43825">
    <property type="entry name" value="PYRUVATE DEHYDROGENASE E1 COMPONENT"/>
    <property type="match status" value="1"/>
</dbReference>
<dbReference type="InterPro" id="IPR009014">
    <property type="entry name" value="Transketo_C/PFOR_II"/>
</dbReference>
<dbReference type="PANTHER" id="PTHR43825:SF1">
    <property type="entry name" value="TRANSKETOLASE-LIKE PYRIMIDINE-BINDING DOMAIN-CONTAINING PROTEIN"/>
    <property type="match status" value="1"/>
</dbReference>
<comment type="similarity">
    <text evidence="2">Belongs to the transketolase family.</text>
</comment>
<sequence length="314" mass="33586">MAEMIATRQAYGDALVELGEKNKDIVVLDADLSKSTTTAKFGKKFPDRFFNMGVAEANMVNTAAGLATCGKIAFVSSFSIFATGRTWEQIRNTVCYSGLNVKIVATHSGVSVGPDGASHQCIEDISLMKTIPTMTVIEPCDAFETRKSILAAVDYKGPVYIRLGRAAVPVITKKEDPYTIGKANILRMGKDVAIIACGALVANALTASDILSKDGIEATVVNMHTIKPIDQDVVVSVAKQGNAVVTAEQHVLDGGLGSAVASVLSRNYPVPVEMIGIDNRFGQSGEPDLLFKEYHLLPEDIVLAARRAIGRKRK</sequence>
<name>A0A533QAF7_9BACT</name>
<dbReference type="SMART" id="SM00861">
    <property type="entry name" value="Transket_pyr"/>
    <property type="match status" value="1"/>
</dbReference>
<reference evidence="5 6" key="1">
    <citation type="submission" date="2019-04" db="EMBL/GenBank/DDBJ databases">
        <title>Genome of a novel bacterium Candidatus Jettenia ecosi reconstructed from metagenome of an anammox bioreactor.</title>
        <authorList>
            <person name="Mardanov A.V."/>
            <person name="Beletsky A.V."/>
            <person name="Ravin N.V."/>
            <person name="Botchkova E.A."/>
            <person name="Litti Y.V."/>
            <person name="Nozhevnikova A.N."/>
        </authorList>
    </citation>
    <scope>NUCLEOTIDE SEQUENCE [LARGE SCALE GENOMIC DNA]</scope>
    <source>
        <strain evidence="5">J2</strain>
    </source>
</reference>
<dbReference type="SUPFAM" id="SSF52922">
    <property type="entry name" value="TK C-terminal domain-like"/>
    <property type="match status" value="1"/>
</dbReference>
<dbReference type="FunFam" id="3.40.50.970:FF:000129">
    <property type="entry name" value="Transketolase"/>
    <property type="match status" value="1"/>
</dbReference>
<evidence type="ECO:0000313" key="6">
    <source>
        <dbReference type="Proteomes" id="UP000319783"/>
    </source>
</evidence>
<dbReference type="EMBL" id="SULG01000039">
    <property type="protein sequence ID" value="TLD41687.1"/>
    <property type="molecule type" value="Genomic_DNA"/>
</dbReference>
<organism evidence="5 6">
    <name type="scientific">Candidatus Jettenia ecosi</name>
    <dbReference type="NCBI Taxonomy" id="2494326"/>
    <lineage>
        <taxon>Bacteria</taxon>
        <taxon>Pseudomonadati</taxon>
        <taxon>Planctomycetota</taxon>
        <taxon>Candidatus Brocadiia</taxon>
        <taxon>Candidatus Brocadiales</taxon>
        <taxon>Candidatus Brocadiaceae</taxon>
        <taxon>Candidatus Jettenia</taxon>
    </lineage>
</organism>
<evidence type="ECO:0000259" key="4">
    <source>
        <dbReference type="SMART" id="SM00861"/>
    </source>
</evidence>
<accession>A0A533QAF7</accession>
<comment type="caution">
    <text evidence="5">The sequence shown here is derived from an EMBL/GenBank/DDBJ whole genome shotgun (WGS) entry which is preliminary data.</text>
</comment>
<evidence type="ECO:0000256" key="2">
    <source>
        <dbReference type="ARBA" id="ARBA00007131"/>
    </source>
</evidence>
<protein>
    <submittedName>
        <fullName evidence="5">Transketolase, C-terminal section</fullName>
    </submittedName>
</protein>
<keyword evidence="3" id="KW-0786">Thiamine pyrophosphate</keyword>
<dbReference type="InterPro" id="IPR005475">
    <property type="entry name" value="Transketolase-like_Pyr-bd"/>
</dbReference>
<dbReference type="InterPro" id="IPR029061">
    <property type="entry name" value="THDP-binding"/>
</dbReference>
<dbReference type="InterPro" id="IPR051157">
    <property type="entry name" value="PDH/Transketolase"/>
</dbReference>
<dbReference type="Pfam" id="PF02779">
    <property type="entry name" value="Transket_pyr"/>
    <property type="match status" value="1"/>
</dbReference>
<dbReference type="SUPFAM" id="SSF52518">
    <property type="entry name" value="Thiamin diphosphate-binding fold (THDP-binding)"/>
    <property type="match status" value="1"/>
</dbReference>
<dbReference type="CDD" id="cd07033">
    <property type="entry name" value="TPP_PYR_DXS_TK_like"/>
    <property type="match status" value="1"/>
</dbReference>
<evidence type="ECO:0000256" key="1">
    <source>
        <dbReference type="ARBA" id="ARBA00001964"/>
    </source>
</evidence>
<evidence type="ECO:0000256" key="3">
    <source>
        <dbReference type="ARBA" id="ARBA00023052"/>
    </source>
</evidence>
<dbReference type="InterPro" id="IPR033248">
    <property type="entry name" value="Transketolase_C"/>
</dbReference>
<comment type="cofactor">
    <cofactor evidence="1">
        <name>thiamine diphosphate</name>
        <dbReference type="ChEBI" id="CHEBI:58937"/>
    </cofactor>
</comment>
<dbReference type="AlphaFoldDB" id="A0A533QAF7"/>
<dbReference type="Pfam" id="PF02780">
    <property type="entry name" value="Transketolase_C"/>
    <property type="match status" value="1"/>
</dbReference>
<dbReference type="Gene3D" id="3.40.50.920">
    <property type="match status" value="1"/>
</dbReference>
<dbReference type="Gene3D" id="3.40.50.970">
    <property type="match status" value="1"/>
</dbReference>
<proteinExistence type="inferred from homology"/>
<gene>
    <name evidence="5" type="ORF">JETT_2048</name>
</gene>
<feature type="domain" description="Transketolase-like pyrimidine-binding" evidence="4">
    <location>
        <begin position="5"/>
        <end position="170"/>
    </location>
</feature>
<evidence type="ECO:0000313" key="5">
    <source>
        <dbReference type="EMBL" id="TLD41687.1"/>
    </source>
</evidence>